<dbReference type="Proteomes" id="UP000602004">
    <property type="component" value="Unassembled WGS sequence"/>
</dbReference>
<feature type="region of interest" description="Disordered" evidence="1">
    <location>
        <begin position="79"/>
        <end position="104"/>
    </location>
</feature>
<reference evidence="3" key="1">
    <citation type="journal article" date="2019" name="Int. J. Syst. Evol. Microbiol.">
        <title>The Global Catalogue of Microorganisms (GCM) 10K type strain sequencing project: providing services to taxonomists for standard genome sequencing and annotation.</title>
        <authorList>
            <consortium name="The Broad Institute Genomics Platform"/>
            <consortium name="The Broad Institute Genome Sequencing Center for Infectious Disease"/>
            <person name="Wu L."/>
            <person name="Ma J."/>
        </authorList>
    </citation>
    <scope>NUCLEOTIDE SEQUENCE [LARGE SCALE GENOMIC DNA]</scope>
    <source>
        <strain evidence="3">CGMCC 1.15103</strain>
    </source>
</reference>
<organism evidence="2 3">
    <name type="scientific">Paraburkholderia caffeinilytica</name>
    <dbReference type="NCBI Taxonomy" id="1761016"/>
    <lineage>
        <taxon>Bacteria</taxon>
        <taxon>Pseudomonadati</taxon>
        <taxon>Pseudomonadota</taxon>
        <taxon>Betaproteobacteria</taxon>
        <taxon>Burkholderiales</taxon>
        <taxon>Burkholderiaceae</taxon>
        <taxon>Paraburkholderia</taxon>
    </lineage>
</organism>
<name>A0ABQ1L9E2_9BURK</name>
<evidence type="ECO:0000313" key="2">
    <source>
        <dbReference type="EMBL" id="GGC21574.1"/>
    </source>
</evidence>
<protein>
    <submittedName>
        <fullName evidence="2">Uncharacterized protein</fullName>
    </submittedName>
</protein>
<sequence>MSIVAQLPVPGWQTVTLVVSMLRVRPGAVVTVIGWTFGVFDCGTEVAVLETAPPAGVLAPDGPAALGLLAGLSAAVCDEPAEPPLPPPQPTSAAQTRSRAWGKA</sequence>
<keyword evidence="3" id="KW-1185">Reference proteome</keyword>
<dbReference type="EMBL" id="BMHL01000001">
    <property type="protein sequence ID" value="GGC21574.1"/>
    <property type="molecule type" value="Genomic_DNA"/>
</dbReference>
<gene>
    <name evidence="2" type="ORF">GCM10011400_04940</name>
</gene>
<comment type="caution">
    <text evidence="2">The sequence shown here is derived from an EMBL/GenBank/DDBJ whole genome shotgun (WGS) entry which is preliminary data.</text>
</comment>
<evidence type="ECO:0000256" key="1">
    <source>
        <dbReference type="SAM" id="MobiDB-lite"/>
    </source>
</evidence>
<evidence type="ECO:0000313" key="3">
    <source>
        <dbReference type="Proteomes" id="UP000602004"/>
    </source>
</evidence>
<proteinExistence type="predicted"/>
<accession>A0ABQ1L9E2</accession>